<dbReference type="InterPro" id="IPR020904">
    <property type="entry name" value="Sc_DH/Rdtase_CS"/>
</dbReference>
<dbReference type="SUPFAM" id="SSF51735">
    <property type="entry name" value="NAD(P)-binding Rossmann-fold domains"/>
    <property type="match status" value="1"/>
</dbReference>
<proteinExistence type="inferred from homology"/>
<evidence type="ECO:0000256" key="2">
    <source>
        <dbReference type="ARBA" id="ARBA00023002"/>
    </source>
</evidence>
<dbReference type="Gene3D" id="3.40.50.720">
    <property type="entry name" value="NAD(P)-binding Rossmann-like Domain"/>
    <property type="match status" value="1"/>
</dbReference>
<name>F3L5H4_9GAMM</name>
<dbReference type="Pfam" id="PF13561">
    <property type="entry name" value="adh_short_C2"/>
    <property type="match status" value="1"/>
</dbReference>
<comment type="caution">
    <text evidence="3">The sequence shown here is derived from an EMBL/GenBank/DDBJ whole genome shotgun (WGS) entry which is preliminary data.</text>
</comment>
<dbReference type="PANTHER" id="PTHR24321">
    <property type="entry name" value="DEHYDROGENASES, SHORT CHAIN"/>
    <property type="match status" value="1"/>
</dbReference>
<reference evidence="3 4" key="1">
    <citation type="journal article" date="2011" name="J. Bacteriol.">
        <title>Genome sequence of strain IMCC3088, a proteorhodopsin-containing marine bacterium belonging to the OM60/NOR5 clade.</title>
        <authorList>
            <person name="Jang Y."/>
            <person name="Oh H.M."/>
            <person name="Kang I."/>
            <person name="Lee K."/>
            <person name="Yang S.J."/>
            <person name="Cho J.C."/>
        </authorList>
    </citation>
    <scope>NUCLEOTIDE SEQUENCE [LARGE SCALE GENOMIC DNA]</scope>
    <source>
        <strain evidence="3 4">IMCC3088</strain>
    </source>
</reference>
<dbReference type="InterPro" id="IPR036291">
    <property type="entry name" value="NAD(P)-bd_dom_sf"/>
</dbReference>
<dbReference type="STRING" id="2518989.IMCC3088_137"/>
<sequence length="260" mass="26849">MYPDLKHKVAVVTGAGSGIGRATAQALSREGCRLVLNDQNAEALTETISSLQEPQSAQAVVGSIAESSTSDRLAISAKEHFGKLDIWINNAAISIFGPLAECTNEAWDTVMDVTLKGSFYGVRTALQHMLAQTPSGGAIVNISSGAALGGEEGLGSYGAAKAALANLTKTTAVENAKQGIRCNCILPGPIATPPMLAAAEYAPGGMQGWEAQTVPGRFGQPEEIANAILFLVSDQASYINGVLLSVDGAQSARTNSPKFS</sequence>
<evidence type="ECO:0000256" key="1">
    <source>
        <dbReference type="ARBA" id="ARBA00006484"/>
    </source>
</evidence>
<dbReference type="AlphaFoldDB" id="F3L5H4"/>
<protein>
    <submittedName>
        <fullName evidence="3">Short chain dehydrogenase</fullName>
    </submittedName>
</protein>
<dbReference type="NCBIfam" id="NF005559">
    <property type="entry name" value="PRK07231.1"/>
    <property type="match status" value="1"/>
</dbReference>
<dbReference type="InterPro" id="IPR002347">
    <property type="entry name" value="SDR_fam"/>
</dbReference>
<dbReference type="CDD" id="cd05233">
    <property type="entry name" value="SDR_c"/>
    <property type="match status" value="1"/>
</dbReference>
<keyword evidence="4" id="KW-1185">Reference proteome</keyword>
<evidence type="ECO:0000313" key="3">
    <source>
        <dbReference type="EMBL" id="EGG28428.1"/>
    </source>
</evidence>
<gene>
    <name evidence="3" type="ORF">IMCC3088_137</name>
</gene>
<organism evidence="3 4">
    <name type="scientific">Aequoribacter fuscus</name>
    <dbReference type="NCBI Taxonomy" id="2518989"/>
    <lineage>
        <taxon>Bacteria</taxon>
        <taxon>Pseudomonadati</taxon>
        <taxon>Pseudomonadota</taxon>
        <taxon>Gammaproteobacteria</taxon>
        <taxon>Cellvibrionales</taxon>
        <taxon>Halieaceae</taxon>
        <taxon>Aequoribacter</taxon>
    </lineage>
</organism>
<accession>F3L5H4</accession>
<dbReference type="Proteomes" id="UP000005615">
    <property type="component" value="Unassembled WGS sequence"/>
</dbReference>
<dbReference type="eggNOG" id="COG1028">
    <property type="taxonomic scope" value="Bacteria"/>
</dbReference>
<keyword evidence="2" id="KW-0560">Oxidoreductase</keyword>
<dbReference type="FunFam" id="3.40.50.720:FF:000084">
    <property type="entry name" value="Short-chain dehydrogenase reductase"/>
    <property type="match status" value="1"/>
</dbReference>
<dbReference type="PROSITE" id="PS00061">
    <property type="entry name" value="ADH_SHORT"/>
    <property type="match status" value="1"/>
</dbReference>
<dbReference type="PANTHER" id="PTHR24321:SF8">
    <property type="entry name" value="ESTRADIOL 17-BETA-DEHYDROGENASE 8-RELATED"/>
    <property type="match status" value="1"/>
</dbReference>
<dbReference type="EMBL" id="AEIG01000111">
    <property type="protein sequence ID" value="EGG28428.1"/>
    <property type="molecule type" value="Genomic_DNA"/>
</dbReference>
<dbReference type="OrthoDB" id="9787298at2"/>
<dbReference type="PRINTS" id="PR00081">
    <property type="entry name" value="GDHRDH"/>
</dbReference>
<dbReference type="PRINTS" id="PR00080">
    <property type="entry name" value="SDRFAMILY"/>
</dbReference>
<dbReference type="RefSeq" id="WP_009577104.1">
    <property type="nucleotide sequence ID" value="NZ_AEIG01000111.1"/>
</dbReference>
<evidence type="ECO:0000313" key="4">
    <source>
        <dbReference type="Proteomes" id="UP000005615"/>
    </source>
</evidence>
<comment type="similarity">
    <text evidence="1">Belongs to the short-chain dehydrogenases/reductases (SDR) family.</text>
</comment>
<dbReference type="GO" id="GO:0016491">
    <property type="term" value="F:oxidoreductase activity"/>
    <property type="evidence" value="ECO:0007669"/>
    <property type="project" value="UniProtKB-KW"/>
</dbReference>